<feature type="transmembrane region" description="Helical" evidence="2">
    <location>
        <begin position="144"/>
        <end position="167"/>
    </location>
</feature>
<feature type="region of interest" description="Disordered" evidence="1">
    <location>
        <begin position="416"/>
        <end position="436"/>
    </location>
</feature>
<feature type="transmembrane region" description="Helical" evidence="2">
    <location>
        <begin position="312"/>
        <end position="345"/>
    </location>
</feature>
<feature type="region of interest" description="Disordered" evidence="1">
    <location>
        <begin position="1"/>
        <end position="116"/>
    </location>
</feature>
<evidence type="ECO:0000313" key="4">
    <source>
        <dbReference type="EMBL" id="GAA2242261.1"/>
    </source>
</evidence>
<keyword evidence="2" id="KW-0472">Membrane</keyword>
<feature type="transmembrane region" description="Helical" evidence="2">
    <location>
        <begin position="261"/>
        <end position="281"/>
    </location>
</feature>
<evidence type="ECO:0000313" key="5">
    <source>
        <dbReference type="Proteomes" id="UP001500305"/>
    </source>
</evidence>
<dbReference type="Pfam" id="PF25231">
    <property type="entry name" value="DUF7847"/>
    <property type="match status" value="1"/>
</dbReference>
<sequence length="436" mass="44419">MTDNPGWAPPGSPEPPREAAGPSATPSTPAPEGAAPREAAGPPAPAPGPDTPRSGPQDAPPQGWSAPGPHHGYGTAPGPQPGWNGHPGWGGQPGWNGQPGPGGFHPGWGAPPSPKPGVIPLRPLAFGEILDGAVTTVRRHWRTALGLSFGVAAVEQTLSALARWWAYESPHTAGPVVALFATYPVNFVLGIIAAGLLTMVVSKAVLGRPTTLGEVWGDARPQLLKLAGVTFLTSLIIGGVFLVACAPLIAVLIAGDPGPELVALTFLPILAAVPVALWLGIQLNFSAPALMLEKQGVRTALARSRRLVKGSWWRVFGITLLSQIVVGILSSVIAMPFIVIGMVLSPDDPTSAGSPFGQLAGGPPAMLASVAVGGTLVATITIPVLAAVNVLLYIDQRIRREALDIGLARAAGVPEFGGTAPTGPQGSTAPGGPQRI</sequence>
<comment type="caution">
    <text evidence="4">The sequence shown here is derived from an EMBL/GenBank/DDBJ whole genome shotgun (WGS) entry which is preliminary data.</text>
</comment>
<feature type="transmembrane region" description="Helical" evidence="2">
    <location>
        <begin position="226"/>
        <end position="255"/>
    </location>
</feature>
<dbReference type="EMBL" id="BAAATR010000008">
    <property type="protein sequence ID" value="GAA2242261.1"/>
    <property type="molecule type" value="Genomic_DNA"/>
</dbReference>
<feature type="transmembrane region" description="Helical" evidence="2">
    <location>
        <begin position="187"/>
        <end position="206"/>
    </location>
</feature>
<evidence type="ECO:0000256" key="2">
    <source>
        <dbReference type="SAM" id="Phobius"/>
    </source>
</evidence>
<name>A0ABN3DVB1_9ACTN</name>
<organism evidence="4 5">
    <name type="scientific">Kitasatospora cystarginea</name>
    <dbReference type="NCBI Taxonomy" id="58350"/>
    <lineage>
        <taxon>Bacteria</taxon>
        <taxon>Bacillati</taxon>
        <taxon>Actinomycetota</taxon>
        <taxon>Actinomycetes</taxon>
        <taxon>Kitasatosporales</taxon>
        <taxon>Streptomycetaceae</taxon>
        <taxon>Kitasatospora</taxon>
    </lineage>
</organism>
<protein>
    <submittedName>
        <fullName evidence="4">Glycerophosphoryl diester phosphodiesterase membrane domain-containing protein</fullName>
    </submittedName>
</protein>
<keyword evidence="2" id="KW-0812">Transmembrane</keyword>
<keyword evidence="2" id="KW-1133">Transmembrane helix</keyword>
<reference evidence="4 5" key="1">
    <citation type="journal article" date="2019" name="Int. J. Syst. Evol. Microbiol.">
        <title>The Global Catalogue of Microorganisms (GCM) 10K type strain sequencing project: providing services to taxonomists for standard genome sequencing and annotation.</title>
        <authorList>
            <consortium name="The Broad Institute Genomics Platform"/>
            <consortium name="The Broad Institute Genome Sequencing Center for Infectious Disease"/>
            <person name="Wu L."/>
            <person name="Ma J."/>
        </authorList>
    </citation>
    <scope>NUCLEOTIDE SEQUENCE [LARGE SCALE GENOMIC DNA]</scope>
    <source>
        <strain evidence="4 5">JCM 7356</strain>
    </source>
</reference>
<dbReference type="RefSeq" id="WP_344636359.1">
    <property type="nucleotide sequence ID" value="NZ_BAAATR010000008.1"/>
</dbReference>
<dbReference type="Proteomes" id="UP001500305">
    <property type="component" value="Unassembled WGS sequence"/>
</dbReference>
<feature type="domain" description="DUF7847" evidence="3">
    <location>
        <begin position="153"/>
        <end position="387"/>
    </location>
</feature>
<keyword evidence="5" id="KW-1185">Reference proteome</keyword>
<feature type="compositionally biased region" description="Low complexity" evidence="1">
    <location>
        <begin position="18"/>
        <end position="41"/>
    </location>
</feature>
<feature type="compositionally biased region" description="Gly residues" evidence="1">
    <location>
        <begin position="85"/>
        <end position="106"/>
    </location>
</feature>
<proteinExistence type="predicted"/>
<dbReference type="InterPro" id="IPR057169">
    <property type="entry name" value="DUF7847"/>
</dbReference>
<evidence type="ECO:0000256" key="1">
    <source>
        <dbReference type="SAM" id="MobiDB-lite"/>
    </source>
</evidence>
<accession>A0ABN3DVB1</accession>
<evidence type="ECO:0000259" key="3">
    <source>
        <dbReference type="Pfam" id="PF25231"/>
    </source>
</evidence>
<feature type="transmembrane region" description="Helical" evidence="2">
    <location>
        <begin position="365"/>
        <end position="394"/>
    </location>
</feature>
<gene>
    <name evidence="4" type="ORF">GCM10010430_24830</name>
</gene>